<evidence type="ECO:0000313" key="2">
    <source>
        <dbReference type="Proteomes" id="UP000320160"/>
    </source>
</evidence>
<gene>
    <name evidence="1" type="ORF">FOM92_13385</name>
</gene>
<organism evidence="1 2">
    <name type="scientific">Sphingorhabdus contaminans</name>
    <dbReference type="NCBI Taxonomy" id="1343899"/>
    <lineage>
        <taxon>Bacteria</taxon>
        <taxon>Pseudomonadati</taxon>
        <taxon>Pseudomonadota</taxon>
        <taxon>Alphaproteobacteria</taxon>
        <taxon>Sphingomonadales</taxon>
        <taxon>Sphingomonadaceae</taxon>
        <taxon>Sphingorhabdus</taxon>
    </lineage>
</organism>
<dbReference type="Proteomes" id="UP000320160">
    <property type="component" value="Unassembled WGS sequence"/>
</dbReference>
<evidence type="ECO:0008006" key="3">
    <source>
        <dbReference type="Google" id="ProtNLM"/>
    </source>
</evidence>
<sequence length="231" mass="24982">MASLAPLIAVIGCDGSGKSTLAEALVTDYSARRPVAYVYLGLKSGAMGEAIKQWPIIGGWLEKKLSKRASQARDTKQKIPGGATALVIYLLSNIRLRRFRHTLAHRRAGRLVITDRYPQVEVPGFYDGPGLSAAKAGSSFVAWLAKRERAKYEWMASHLPTLVIRINIDIDTALARKPDHARELLEKKIAVTPVLTFAGAPIIELDGREPFATVKEKAVAAIDAALLSGGA</sequence>
<reference evidence="1 2" key="1">
    <citation type="submission" date="2019-07" db="EMBL/GenBank/DDBJ databases">
        <authorList>
            <person name="Park M."/>
        </authorList>
    </citation>
    <scope>NUCLEOTIDE SEQUENCE [LARGE SCALE GENOMIC DNA]</scope>
    <source>
        <strain evidence="1 2">KCTC32445</strain>
    </source>
</reference>
<accession>A0A553WBQ4</accession>
<evidence type="ECO:0000313" key="1">
    <source>
        <dbReference type="EMBL" id="TSB02116.1"/>
    </source>
</evidence>
<name>A0A553WBQ4_9SPHN</name>
<dbReference type="AlphaFoldDB" id="A0A553WBQ4"/>
<dbReference type="OrthoDB" id="6853346at2"/>
<proteinExistence type="predicted"/>
<dbReference type="EMBL" id="VKKU01000002">
    <property type="protein sequence ID" value="TSB02116.1"/>
    <property type="molecule type" value="Genomic_DNA"/>
</dbReference>
<keyword evidence="2" id="KW-1185">Reference proteome</keyword>
<protein>
    <recommendedName>
        <fullName evidence="3">Thymidylate kinase</fullName>
    </recommendedName>
</protein>
<comment type="caution">
    <text evidence="1">The sequence shown here is derived from an EMBL/GenBank/DDBJ whole genome shotgun (WGS) entry which is preliminary data.</text>
</comment>
<dbReference type="RefSeq" id="WP_143777334.1">
    <property type="nucleotide sequence ID" value="NZ_VKKU01000002.1"/>
</dbReference>
<dbReference type="InterPro" id="IPR027417">
    <property type="entry name" value="P-loop_NTPase"/>
</dbReference>
<dbReference type="SUPFAM" id="SSF52540">
    <property type="entry name" value="P-loop containing nucleoside triphosphate hydrolases"/>
    <property type="match status" value="1"/>
</dbReference>
<dbReference type="Gene3D" id="3.40.50.300">
    <property type="entry name" value="P-loop containing nucleotide triphosphate hydrolases"/>
    <property type="match status" value="1"/>
</dbReference>